<evidence type="ECO:0000313" key="2">
    <source>
        <dbReference type="EMBL" id="GAA4342106.1"/>
    </source>
</evidence>
<dbReference type="Gene3D" id="3.40.50.880">
    <property type="match status" value="1"/>
</dbReference>
<gene>
    <name evidence="2" type="ORF">GCM10023165_23500</name>
</gene>
<protein>
    <recommendedName>
        <fullName evidence="1">DJ-1/PfpI domain-containing protein</fullName>
    </recommendedName>
</protein>
<proteinExistence type="predicted"/>
<dbReference type="InterPro" id="IPR029062">
    <property type="entry name" value="Class_I_gatase-like"/>
</dbReference>
<dbReference type="EMBL" id="BAABGJ010000020">
    <property type="protein sequence ID" value="GAA4342106.1"/>
    <property type="molecule type" value="Genomic_DNA"/>
</dbReference>
<comment type="caution">
    <text evidence="2">The sequence shown here is derived from an EMBL/GenBank/DDBJ whole genome shotgun (WGS) entry which is preliminary data.</text>
</comment>
<dbReference type="CDD" id="cd03139">
    <property type="entry name" value="GATase1_PfpI_2"/>
    <property type="match status" value="1"/>
</dbReference>
<dbReference type="InterPro" id="IPR002818">
    <property type="entry name" value="DJ-1/PfpI"/>
</dbReference>
<keyword evidence="3" id="KW-1185">Reference proteome</keyword>
<dbReference type="Proteomes" id="UP001500975">
    <property type="component" value="Unassembled WGS sequence"/>
</dbReference>
<dbReference type="InterPro" id="IPR052158">
    <property type="entry name" value="INH-QAR"/>
</dbReference>
<dbReference type="PANTHER" id="PTHR43130:SF3">
    <property type="entry name" value="HTH-TYPE TRANSCRIPTIONAL REGULATOR RV1931C"/>
    <property type="match status" value="1"/>
</dbReference>
<accession>A0ABP8HP49</accession>
<dbReference type="RefSeq" id="WP_345538016.1">
    <property type="nucleotide sequence ID" value="NZ_BAABGJ010000020.1"/>
</dbReference>
<organism evidence="2 3">
    <name type="scientific">Variovorax defluvii</name>
    <dbReference type="NCBI Taxonomy" id="913761"/>
    <lineage>
        <taxon>Bacteria</taxon>
        <taxon>Pseudomonadati</taxon>
        <taxon>Pseudomonadota</taxon>
        <taxon>Betaproteobacteria</taxon>
        <taxon>Burkholderiales</taxon>
        <taxon>Comamonadaceae</taxon>
        <taxon>Variovorax</taxon>
    </lineage>
</organism>
<sequence length="220" mass="23314">MKFAFLLYEDVEPIDLAAIGVVSMAKRVVPGLEYLTVAASPGLQRMANGLRVAADHGFDDCPPFDVLIVPGGPGWARASEDAAIRDFLRRRGDGALLLSLCTGAMLLAASGLLDGRMATTKCEVRAPEVSPLSLLARDHPRIDARHALMVDSGTVLTGGGVSLCIDAMLHLIATRIGAAEAAEVARIIEYGAAWEANRARLPTLLASSDQPRVCPSATWR</sequence>
<dbReference type="Pfam" id="PF01965">
    <property type="entry name" value="DJ-1_PfpI"/>
    <property type="match status" value="1"/>
</dbReference>
<feature type="domain" description="DJ-1/PfpI" evidence="1">
    <location>
        <begin position="2"/>
        <end position="166"/>
    </location>
</feature>
<reference evidence="3" key="1">
    <citation type="journal article" date="2019" name="Int. J. Syst. Evol. Microbiol.">
        <title>The Global Catalogue of Microorganisms (GCM) 10K type strain sequencing project: providing services to taxonomists for standard genome sequencing and annotation.</title>
        <authorList>
            <consortium name="The Broad Institute Genomics Platform"/>
            <consortium name="The Broad Institute Genome Sequencing Center for Infectious Disease"/>
            <person name="Wu L."/>
            <person name="Ma J."/>
        </authorList>
    </citation>
    <scope>NUCLEOTIDE SEQUENCE [LARGE SCALE GENOMIC DNA]</scope>
    <source>
        <strain evidence="3">JCM 17804</strain>
    </source>
</reference>
<dbReference type="PANTHER" id="PTHR43130">
    <property type="entry name" value="ARAC-FAMILY TRANSCRIPTIONAL REGULATOR"/>
    <property type="match status" value="1"/>
</dbReference>
<dbReference type="SUPFAM" id="SSF52317">
    <property type="entry name" value="Class I glutamine amidotransferase-like"/>
    <property type="match status" value="1"/>
</dbReference>
<name>A0ABP8HP49_9BURK</name>
<evidence type="ECO:0000313" key="3">
    <source>
        <dbReference type="Proteomes" id="UP001500975"/>
    </source>
</evidence>
<evidence type="ECO:0000259" key="1">
    <source>
        <dbReference type="Pfam" id="PF01965"/>
    </source>
</evidence>